<gene>
    <name evidence="2" type="ORF">HMPREF1071_03986</name>
</gene>
<keyword evidence="3" id="KW-1185">Reference proteome</keyword>
<evidence type="ECO:0000313" key="3">
    <source>
        <dbReference type="Proteomes" id="UP000005150"/>
    </source>
</evidence>
<dbReference type="HOGENOM" id="CLU_109688_1_0_10"/>
<evidence type="ECO:0000313" key="2">
    <source>
        <dbReference type="EMBL" id="EIY57313.1"/>
    </source>
</evidence>
<proteinExistence type="predicted"/>
<keyword evidence="1" id="KW-0175">Coiled coil</keyword>
<protein>
    <recommendedName>
        <fullName evidence="4">MobA protein</fullName>
    </recommendedName>
</protein>
<dbReference type="AlphaFoldDB" id="I9SNB7"/>
<dbReference type="EMBL" id="AGXV01000048">
    <property type="protein sequence ID" value="EIY57313.1"/>
    <property type="molecule type" value="Genomic_DNA"/>
</dbReference>
<comment type="caution">
    <text evidence="2">The sequence shown here is derived from an EMBL/GenBank/DDBJ whole genome shotgun (WGS) entry which is preliminary data.</text>
</comment>
<dbReference type="NCBIfam" id="NF041324">
    <property type="entry name" value="Bacteroid_MobA"/>
    <property type="match status" value="1"/>
</dbReference>
<dbReference type="InterPro" id="IPR045788">
    <property type="entry name" value="MobC_2"/>
</dbReference>
<dbReference type="PATRIC" id="fig|997887.3.peg.4166"/>
<dbReference type="Pfam" id="PF19514">
    <property type="entry name" value="MobC_2"/>
    <property type="match status" value="1"/>
</dbReference>
<accession>I9SNB7</accession>
<sequence>MKKKSKYGRMFVQASAEPNSFELCRAQPKMRGRNPKLNPKTHCVMVRFDDVEWNRFLTMYEESNVYAKAVFLKAHFFGQKFKVLKVDKTLVDYYTKLSDFHAQFRCIGTNYNQVVKELRIHFSEKKAMALLYKLEKCTIDLVKLSREIVELSREMEKCYQSKSD</sequence>
<name>I9SNB7_9BACE</name>
<reference evidence="2 3" key="1">
    <citation type="submission" date="2012-02" db="EMBL/GenBank/DDBJ databases">
        <title>The Genome Sequence of Bacteroides salyersiae CL02T12C01.</title>
        <authorList>
            <consortium name="The Broad Institute Genome Sequencing Platform"/>
            <person name="Earl A."/>
            <person name="Ward D."/>
            <person name="Feldgarden M."/>
            <person name="Gevers D."/>
            <person name="Zitomersky N.L."/>
            <person name="Coyne M.J."/>
            <person name="Comstock L.E."/>
            <person name="Young S.K."/>
            <person name="Zeng Q."/>
            <person name="Gargeya S."/>
            <person name="Fitzgerald M."/>
            <person name="Haas B."/>
            <person name="Abouelleil A."/>
            <person name="Alvarado L."/>
            <person name="Arachchi H.M."/>
            <person name="Berlin A."/>
            <person name="Chapman S.B."/>
            <person name="Gearin G."/>
            <person name="Goldberg J."/>
            <person name="Griggs A."/>
            <person name="Gujja S."/>
            <person name="Hansen M."/>
            <person name="Heiman D."/>
            <person name="Howarth C."/>
            <person name="Larimer J."/>
            <person name="Lui A."/>
            <person name="MacDonald P.J.P."/>
            <person name="McCowen C."/>
            <person name="Montmayeur A."/>
            <person name="Murphy C."/>
            <person name="Neiman D."/>
            <person name="Pearson M."/>
            <person name="Priest M."/>
            <person name="Roberts A."/>
            <person name="Saif S."/>
            <person name="Shea T."/>
            <person name="Sisk P."/>
            <person name="Stolte C."/>
            <person name="Sykes S."/>
            <person name="Wortman J."/>
            <person name="Nusbaum C."/>
            <person name="Birren B."/>
        </authorList>
    </citation>
    <scope>NUCLEOTIDE SEQUENCE [LARGE SCALE GENOMIC DNA]</scope>
    <source>
        <strain evidence="2 3">CL02T12C01</strain>
    </source>
</reference>
<feature type="coiled-coil region" evidence="1">
    <location>
        <begin position="134"/>
        <end position="161"/>
    </location>
</feature>
<dbReference type="RefSeq" id="WP_007481955.1">
    <property type="nucleotide sequence ID" value="NZ_JH724309.1"/>
</dbReference>
<evidence type="ECO:0008006" key="4">
    <source>
        <dbReference type="Google" id="ProtNLM"/>
    </source>
</evidence>
<dbReference type="Proteomes" id="UP000005150">
    <property type="component" value="Unassembled WGS sequence"/>
</dbReference>
<organism evidence="2 3">
    <name type="scientific">Bacteroides salyersiae CL02T12C01</name>
    <dbReference type="NCBI Taxonomy" id="997887"/>
    <lineage>
        <taxon>Bacteria</taxon>
        <taxon>Pseudomonadati</taxon>
        <taxon>Bacteroidota</taxon>
        <taxon>Bacteroidia</taxon>
        <taxon>Bacteroidales</taxon>
        <taxon>Bacteroidaceae</taxon>
        <taxon>Bacteroides</taxon>
    </lineage>
</organism>
<evidence type="ECO:0000256" key="1">
    <source>
        <dbReference type="SAM" id="Coils"/>
    </source>
</evidence>